<dbReference type="VEuPathDB" id="TriTrypDB:LPMP_343960"/>
<feature type="region of interest" description="Disordered" evidence="2">
    <location>
        <begin position="360"/>
        <end position="387"/>
    </location>
</feature>
<sequence length="1106" mass="120734">MSLFAQRERIEVSSGDSEPDSIASTIVDSADELIEGLARMALDGPYSDEPRTYKTSQRLQSRGITRRPHEVALTRPSIELSRQMTPTPRAGSFTPPFYQAPAWLSTQGSAFVPERTGVDVAEAESEARALAKLYRHLDREYFREKSIGDHSDSKPITSGRAERDDYGARARNARSSPTMEATPTHKPRRKPDETARLRLLVPSKTQLARRVEKYEIRKKREEEARQHPKRVRVPAEAVKRGTRLFLEAQERANNVKEVQKEQAKQKAEQEKKECTFHPSVSRYAAQFAAEGAYYPLESRFEDQAAYNEKRMRLRLERAMELEKECTFKPTLSPGTEELMFDLRCRRERFHYCRSFRRPEAGEHTRSRRRRPSPSEREPFEPGERLYRDGGERLLRQQVRLQRAAAKEQRHVVGGALRLSPTGAQQLAGRFTSWAATREANREQLRVALERQERETPKVTVEREAAIRRAGGLRFSRTLSSLGRSTATPRLVQSAANGNGSIAPAVTDASVLPLKNKNYFTSSTGSQRACGDTGNCEASRVPSDRARSSQSPSGADCGVTATNDLRSVASLSAPETCSAVDMPVHKELLRIRLGALFYKYAVSTTATAVTLAQVKQQVRCYYPEDSGIAAALASSFPNGQQHITKIEFMAALARYVAQHGIQPWCLPHHNDPNTIVGAPYSSPASTTTGAAAAVMTNVLVNSAHLPDVMDNDAPGSIPSWTGTGTCGSEPGCRNKVDCSVFTPTTARASEGTSGEKPLRTHIYSSSLPPDCSPPTPAPTAVAPSCAPKGNRATAATTGVRGSTATSRGSLCDGLRDPTASRDTLPANSPIAASEFVRGYADYVQRQRRAIDRARAVSKSPQRNVVEECTFRPTLTPRSVMLSDMNLKKRMAYVRELQLRRRNLQLLHTAVLAEGSGEDGLPRATPSEREFKARDALDSTQTSPLTPSTKHSSASLSGISPPSGLSPSIEVSSLSCSTPQHEGKSASSKPAATLSPPHQQHLAGDSNALRVIARLEQLLNDVAGKEGSIQATESVVRTPPPCSSVNADVSSVGHAGMVIAKDGADTTRTVSTVPLSRFFATKPAQAILCVEEGLLESRHGVKTSRGAN</sequence>
<evidence type="ECO:0000256" key="1">
    <source>
        <dbReference type="SAM" id="Coils"/>
    </source>
</evidence>
<dbReference type="Proteomes" id="UP000063063">
    <property type="component" value="Chromosome 34"/>
</dbReference>
<reference evidence="3 4" key="1">
    <citation type="journal article" date="2015" name="Sci. Rep.">
        <title>The genome of Leishmania panamensis: insights into genomics of the L. (Viannia) subgenus.</title>
        <authorList>
            <person name="Llanes A."/>
            <person name="Restrepo C.M."/>
            <person name="Vecchio G.D."/>
            <person name="Anguizola F.J."/>
            <person name="Lleonart R."/>
        </authorList>
    </citation>
    <scope>NUCLEOTIDE SEQUENCE [LARGE SCALE GENOMIC DNA]</scope>
    <source>
        <strain evidence="3 4">MHOM/PA/94/PSC-1</strain>
    </source>
</reference>
<feature type="region of interest" description="Disordered" evidence="2">
    <location>
        <begin position="931"/>
        <end position="1000"/>
    </location>
</feature>
<feature type="compositionally biased region" description="Polar residues" evidence="2">
    <location>
        <begin position="968"/>
        <end position="988"/>
    </location>
</feature>
<dbReference type="eggNOG" id="ENOG502S8R7">
    <property type="taxonomic scope" value="Eukaryota"/>
</dbReference>
<dbReference type="OrthoDB" id="273840at2759"/>
<feature type="region of interest" description="Disordered" evidence="2">
    <location>
        <begin position="522"/>
        <end position="556"/>
    </location>
</feature>
<feature type="compositionally biased region" description="Basic and acidic residues" evidence="2">
    <location>
        <begin position="1"/>
        <end position="11"/>
    </location>
</feature>
<feature type="region of interest" description="Disordered" evidence="2">
    <location>
        <begin position="766"/>
        <end position="825"/>
    </location>
</feature>
<dbReference type="AlphaFoldDB" id="A0A088S0T8"/>
<protein>
    <submittedName>
        <fullName evidence="3">Uncharacterized protein</fullName>
    </submittedName>
</protein>
<feature type="compositionally biased region" description="Basic and acidic residues" evidence="2">
    <location>
        <begin position="372"/>
        <end position="387"/>
    </location>
</feature>
<dbReference type="KEGG" id="lpan:LPMP_343960"/>
<name>A0A088S0T8_LEIPA</name>
<gene>
    <name evidence="3" type="ORF">LPMP_343960</name>
</gene>
<feature type="compositionally biased region" description="Low complexity" evidence="2">
    <location>
        <begin position="777"/>
        <end position="786"/>
    </location>
</feature>
<proteinExistence type="predicted"/>
<dbReference type="VEuPathDB" id="TriTrypDB:LPAL13_340046900"/>
<keyword evidence="4" id="KW-1185">Reference proteome</keyword>
<keyword evidence="1" id="KW-0175">Coiled coil</keyword>
<feature type="region of interest" description="Disordered" evidence="2">
    <location>
        <begin position="1"/>
        <end position="23"/>
    </location>
</feature>
<feature type="compositionally biased region" description="Polar residues" evidence="2">
    <location>
        <begin position="53"/>
        <end position="63"/>
    </location>
</feature>
<accession>A0A088S0T8</accession>
<evidence type="ECO:0000313" key="4">
    <source>
        <dbReference type="Proteomes" id="UP000063063"/>
    </source>
</evidence>
<dbReference type="GeneID" id="22578901"/>
<evidence type="ECO:0000313" key="3">
    <source>
        <dbReference type="EMBL" id="AIO02018.1"/>
    </source>
</evidence>
<feature type="coiled-coil region" evidence="1">
    <location>
        <begin position="204"/>
        <end position="273"/>
    </location>
</feature>
<feature type="compositionally biased region" description="Low complexity" evidence="2">
    <location>
        <begin position="950"/>
        <end position="967"/>
    </location>
</feature>
<feature type="compositionally biased region" description="Polar residues" evidence="2">
    <location>
        <begin position="792"/>
        <end position="807"/>
    </location>
</feature>
<dbReference type="RefSeq" id="XP_010702818.1">
    <property type="nucleotide sequence ID" value="XM_010704516.1"/>
</dbReference>
<evidence type="ECO:0000256" key="2">
    <source>
        <dbReference type="SAM" id="MobiDB-lite"/>
    </source>
</evidence>
<dbReference type="EMBL" id="CP009403">
    <property type="protein sequence ID" value="AIO02018.1"/>
    <property type="molecule type" value="Genomic_DNA"/>
</dbReference>
<feature type="compositionally biased region" description="Polar residues" evidence="2">
    <location>
        <begin position="936"/>
        <end position="949"/>
    </location>
</feature>
<feature type="region of interest" description="Disordered" evidence="2">
    <location>
        <begin position="146"/>
        <end position="194"/>
    </location>
</feature>
<feature type="region of interest" description="Disordered" evidence="2">
    <location>
        <begin position="44"/>
        <end position="66"/>
    </location>
</feature>
<organism evidence="3 4">
    <name type="scientific">Leishmania panamensis</name>
    <dbReference type="NCBI Taxonomy" id="5679"/>
    <lineage>
        <taxon>Eukaryota</taxon>
        <taxon>Discoba</taxon>
        <taxon>Euglenozoa</taxon>
        <taxon>Kinetoplastea</taxon>
        <taxon>Metakinetoplastina</taxon>
        <taxon>Trypanosomatida</taxon>
        <taxon>Trypanosomatidae</taxon>
        <taxon>Leishmaniinae</taxon>
        <taxon>Leishmania</taxon>
        <taxon>Leishmania guyanensis species complex</taxon>
    </lineage>
</organism>